<evidence type="ECO:0000256" key="2">
    <source>
        <dbReference type="ARBA" id="ARBA00013064"/>
    </source>
</evidence>
<dbReference type="Gene3D" id="3.90.190.10">
    <property type="entry name" value="Protein tyrosine phosphatase superfamily"/>
    <property type="match status" value="1"/>
</dbReference>
<dbReference type="InterPro" id="IPR016278">
    <property type="entry name" value="DUSP12"/>
</dbReference>
<comment type="similarity">
    <text evidence="1">Belongs to the protein-tyrosine phosphatase family. Non-receptor class dual specificity subfamily.</text>
</comment>
<name>A0A0W0CZX4_CANGB</name>
<dbReference type="InterPro" id="IPR000340">
    <property type="entry name" value="Dual-sp_phosphatase_cat-dom"/>
</dbReference>
<sequence>MEVTRVLGGIYMGGFTPLANHTPLKAEYNITHILSVIKLDTIPEYLVRKGYTLKSIPIDDDDTTDILQYFNESNKFLDHCLYPYEQEYDPALVDFRKKKQDPQNAVYVHCQAGISRSTSFVVAYLMYRFGLRLKDALHAVRRKRPQVEPNPNFMEQLQVYAEMGANRVDPDNQLYKTWKLAQSIKVDPTGRDILSKDDTYKDSSNEDQELDKLTKEELSQTTVIRCKNCRKRLALSTSFIKHDPPSKQSSEGHFIRRAAGSRRIIDIQESSTTCSHFFVEPLNWMKQELQGKQELEGKFSCPGCSYKVGGYNWKGSRCSCGKWVIPAIHLQSSKVDHFPLAERTLPNMVNFKPSNVPLPKN</sequence>
<dbReference type="VEuPathDB" id="FungiDB:GVI51_F06413"/>
<dbReference type="GO" id="GO:0006995">
    <property type="term" value="P:cellular response to nitrogen starvation"/>
    <property type="evidence" value="ECO:0007669"/>
    <property type="project" value="EnsemblFungi"/>
</dbReference>
<dbReference type="PANTHER" id="PTHR45848">
    <property type="entry name" value="DUAL SPECIFICITY PROTEIN PHOSPHATASE 12 FAMILY MEMBER"/>
    <property type="match status" value="1"/>
</dbReference>
<dbReference type="VEuPathDB" id="FungiDB:CAGL0F06809g"/>
<dbReference type="GO" id="GO:0000055">
    <property type="term" value="P:ribosomal large subunit export from nucleus"/>
    <property type="evidence" value="ECO:0007669"/>
    <property type="project" value="EnsemblFungi"/>
</dbReference>
<evidence type="ECO:0000256" key="4">
    <source>
        <dbReference type="ARBA" id="ARBA00022912"/>
    </source>
</evidence>
<protein>
    <recommendedName>
        <fullName evidence="2">protein-tyrosine-phosphatase</fullName>
        <ecNumber evidence="2">3.1.3.48</ecNumber>
    </recommendedName>
</protein>
<dbReference type="VEuPathDB" id="FungiDB:B1J91_F06809g"/>
<dbReference type="GO" id="GO:2000786">
    <property type="term" value="P:positive regulation of autophagosome assembly"/>
    <property type="evidence" value="ECO:0007669"/>
    <property type="project" value="EnsemblFungi"/>
</dbReference>
<dbReference type="InterPro" id="IPR003595">
    <property type="entry name" value="Tyr_Pase_cat"/>
</dbReference>
<dbReference type="InterPro" id="IPR000387">
    <property type="entry name" value="Tyr_Pase_dom"/>
</dbReference>
<dbReference type="Pfam" id="PF00782">
    <property type="entry name" value="DSPc"/>
    <property type="match status" value="1"/>
</dbReference>
<organism evidence="8 9">
    <name type="scientific">Candida glabrata</name>
    <name type="common">Yeast</name>
    <name type="synonym">Torulopsis glabrata</name>
    <dbReference type="NCBI Taxonomy" id="5478"/>
    <lineage>
        <taxon>Eukaryota</taxon>
        <taxon>Fungi</taxon>
        <taxon>Dikarya</taxon>
        <taxon>Ascomycota</taxon>
        <taxon>Saccharomycotina</taxon>
        <taxon>Saccharomycetes</taxon>
        <taxon>Saccharomycetales</taxon>
        <taxon>Saccharomycetaceae</taxon>
        <taxon>Nakaseomyces</taxon>
    </lineage>
</organism>
<accession>A0A0W0CZX4</accession>
<dbReference type="EC" id="3.1.3.48" evidence="2"/>
<evidence type="ECO:0000259" key="7">
    <source>
        <dbReference type="PROSITE" id="PS50056"/>
    </source>
</evidence>
<dbReference type="GO" id="GO:0005634">
    <property type="term" value="C:nucleus"/>
    <property type="evidence" value="ECO:0007669"/>
    <property type="project" value="EnsemblFungi"/>
</dbReference>
<dbReference type="SMART" id="SM00404">
    <property type="entry name" value="PTPc_motif"/>
    <property type="match status" value="1"/>
</dbReference>
<feature type="domain" description="Tyrosine specific protein phosphatases" evidence="7">
    <location>
        <begin position="86"/>
        <end position="145"/>
    </location>
</feature>
<proteinExistence type="inferred from homology"/>
<dbReference type="PhylomeDB" id="A0A0W0CZX4"/>
<dbReference type="GO" id="GO:0000027">
    <property type="term" value="P:ribosomal large subunit assembly"/>
    <property type="evidence" value="ECO:0007669"/>
    <property type="project" value="EnsemblFungi"/>
</dbReference>
<evidence type="ECO:0000256" key="1">
    <source>
        <dbReference type="ARBA" id="ARBA00008601"/>
    </source>
</evidence>
<keyword evidence="4" id="KW-0904">Protein phosphatase</keyword>
<dbReference type="SMART" id="SM00195">
    <property type="entry name" value="DSPc"/>
    <property type="match status" value="1"/>
</dbReference>
<dbReference type="PIRSF" id="PIRSF000941">
    <property type="entry name" value="DUSP12"/>
    <property type="match status" value="1"/>
</dbReference>
<dbReference type="PANTHER" id="PTHR45848:SF4">
    <property type="entry name" value="DUAL SPECIFICITY PROTEIN PHOSPHATASE 12"/>
    <property type="match status" value="1"/>
</dbReference>
<dbReference type="GO" id="GO:0008138">
    <property type="term" value="F:protein tyrosine/serine/threonine phosphatase activity"/>
    <property type="evidence" value="ECO:0007669"/>
    <property type="project" value="InterPro"/>
</dbReference>
<dbReference type="InterPro" id="IPR016130">
    <property type="entry name" value="Tyr_Pase_AS"/>
</dbReference>
<dbReference type="Proteomes" id="UP000054886">
    <property type="component" value="Unassembled WGS sequence"/>
</dbReference>
<dbReference type="GO" id="GO:0005737">
    <property type="term" value="C:cytoplasm"/>
    <property type="evidence" value="ECO:0007669"/>
    <property type="project" value="EnsemblFungi"/>
</dbReference>
<feature type="active site" description="Phosphocysteine intermediate" evidence="5">
    <location>
        <position position="110"/>
    </location>
</feature>
<feature type="domain" description="Tyrosine-protein phosphatase" evidence="6">
    <location>
        <begin position="2"/>
        <end position="166"/>
    </location>
</feature>
<evidence type="ECO:0000313" key="9">
    <source>
        <dbReference type="Proteomes" id="UP000054886"/>
    </source>
</evidence>
<dbReference type="GO" id="GO:0030476">
    <property type="term" value="P:ascospore wall assembly"/>
    <property type="evidence" value="ECO:0007669"/>
    <property type="project" value="EnsemblFungi"/>
</dbReference>
<dbReference type="OrthoDB" id="2017893at2759"/>
<evidence type="ECO:0000256" key="3">
    <source>
        <dbReference type="ARBA" id="ARBA00022801"/>
    </source>
</evidence>
<dbReference type="InterPro" id="IPR020422">
    <property type="entry name" value="TYR_PHOSPHATASE_DUAL_dom"/>
</dbReference>
<keyword evidence="3" id="KW-0378">Hydrolase</keyword>
<dbReference type="FunFam" id="3.90.190.10:FF:000116">
    <property type="entry name" value="YVH1p Protein phosphatase"/>
    <property type="match status" value="1"/>
</dbReference>
<dbReference type="InterPro" id="IPR029021">
    <property type="entry name" value="Prot-tyrosine_phosphatase-like"/>
</dbReference>
<dbReference type="OMA" id="FAWQGMQ"/>
<evidence type="ECO:0000313" key="8">
    <source>
        <dbReference type="EMBL" id="KTB00272.1"/>
    </source>
</evidence>
<dbReference type="VEuPathDB" id="FungiDB:GWK60_F06391"/>
<dbReference type="GO" id="GO:1990275">
    <property type="term" value="F:preribosome binding"/>
    <property type="evidence" value="ECO:0007669"/>
    <property type="project" value="EnsemblFungi"/>
</dbReference>
<dbReference type="VEuPathDB" id="FungiDB:GW608_F06391"/>
<dbReference type="PROSITE" id="PS50054">
    <property type="entry name" value="TYR_PHOSPHATASE_DUAL"/>
    <property type="match status" value="1"/>
</dbReference>
<dbReference type="PROSITE" id="PS00383">
    <property type="entry name" value="TYR_PHOSPHATASE_1"/>
    <property type="match status" value="1"/>
</dbReference>
<dbReference type="SUPFAM" id="SSF52799">
    <property type="entry name" value="(Phosphotyrosine protein) phosphatases II"/>
    <property type="match status" value="1"/>
</dbReference>
<dbReference type="PROSITE" id="PS50056">
    <property type="entry name" value="TYR_PHOSPHATASE_2"/>
    <property type="match status" value="1"/>
</dbReference>
<dbReference type="EMBL" id="LLZZ01000140">
    <property type="protein sequence ID" value="KTB00272.1"/>
    <property type="molecule type" value="Genomic_DNA"/>
</dbReference>
<comment type="caution">
    <text evidence="8">The sequence shown here is derived from an EMBL/GenBank/DDBJ whole genome shotgun (WGS) entry which is preliminary data.</text>
</comment>
<dbReference type="CDD" id="cd14518">
    <property type="entry name" value="DSP_fungal_YVH1"/>
    <property type="match status" value="1"/>
</dbReference>
<dbReference type="AlphaFoldDB" id="A0A0W0CZX4"/>
<evidence type="ECO:0000256" key="5">
    <source>
        <dbReference type="PIRSR" id="PIRSR000941-50"/>
    </source>
</evidence>
<gene>
    <name evidence="8" type="ORF">AO440_001385</name>
</gene>
<dbReference type="GO" id="GO:0004725">
    <property type="term" value="F:protein tyrosine phosphatase activity"/>
    <property type="evidence" value="ECO:0007669"/>
    <property type="project" value="UniProtKB-EC"/>
</dbReference>
<reference evidence="8 9" key="1">
    <citation type="submission" date="2015-10" db="EMBL/GenBank/DDBJ databases">
        <title>Draft genomes sequences of Candida glabrata isolates 1A, 1B, 2A, 2B, 3A and 3B.</title>
        <authorList>
            <person name="Haavelsrud O.E."/>
            <person name="Gaustad P."/>
        </authorList>
    </citation>
    <scope>NUCLEOTIDE SEQUENCE [LARGE SCALE GENOMIC DNA]</scope>
    <source>
        <strain evidence="8">910700640</strain>
    </source>
</reference>
<evidence type="ECO:0000259" key="6">
    <source>
        <dbReference type="PROSITE" id="PS50054"/>
    </source>
</evidence>